<feature type="signal peptide" evidence="3">
    <location>
        <begin position="1"/>
        <end position="29"/>
    </location>
</feature>
<dbReference type="PANTHER" id="PTHR35936:SF19">
    <property type="entry name" value="AMINO-ACID-BINDING PROTEIN YXEM-RELATED"/>
    <property type="match status" value="1"/>
</dbReference>
<dbReference type="RefSeq" id="WP_017490346.1">
    <property type="nucleotide sequence ID" value="NZ_CAUQAZ010000177.1"/>
</dbReference>
<proteinExistence type="inferred from homology"/>
<comment type="caution">
    <text evidence="5">The sequence shown here is derived from an EMBL/GenBank/DDBJ whole genome shotgun (WGS) entry which is preliminary data.</text>
</comment>
<dbReference type="InterPro" id="IPR001638">
    <property type="entry name" value="Solute-binding_3/MltF_N"/>
</dbReference>
<dbReference type="PANTHER" id="PTHR35936">
    <property type="entry name" value="MEMBRANE-BOUND LYTIC MUREIN TRANSGLYCOSYLASE F"/>
    <property type="match status" value="1"/>
</dbReference>
<evidence type="ECO:0000256" key="3">
    <source>
        <dbReference type="SAM" id="SignalP"/>
    </source>
</evidence>
<accession>A0A1X0WGM1</accession>
<organism evidence="5 6">
    <name type="scientific">Rouxiella badensis</name>
    <dbReference type="NCBI Taxonomy" id="1646377"/>
    <lineage>
        <taxon>Bacteria</taxon>
        <taxon>Pseudomonadati</taxon>
        <taxon>Pseudomonadota</taxon>
        <taxon>Gammaproteobacteria</taxon>
        <taxon>Enterobacterales</taxon>
        <taxon>Yersiniaceae</taxon>
        <taxon>Rouxiella</taxon>
    </lineage>
</organism>
<name>A0A1X0WGM1_9GAMM</name>
<evidence type="ECO:0000313" key="5">
    <source>
        <dbReference type="EMBL" id="ORJ25925.1"/>
    </source>
</evidence>
<dbReference type="Gene3D" id="3.40.190.10">
    <property type="entry name" value="Periplasmic binding protein-like II"/>
    <property type="match status" value="2"/>
</dbReference>
<dbReference type="Proteomes" id="UP000192536">
    <property type="component" value="Unassembled WGS sequence"/>
</dbReference>
<dbReference type="AlphaFoldDB" id="A0A1X0WGM1"/>
<dbReference type="EMBL" id="MRWE01000011">
    <property type="protein sequence ID" value="ORJ25925.1"/>
    <property type="molecule type" value="Genomic_DNA"/>
</dbReference>
<evidence type="ECO:0000313" key="6">
    <source>
        <dbReference type="Proteomes" id="UP000192536"/>
    </source>
</evidence>
<keyword evidence="6" id="KW-1185">Reference proteome</keyword>
<feature type="domain" description="Solute-binding protein family 3/N-terminal" evidence="4">
    <location>
        <begin position="53"/>
        <end position="284"/>
    </location>
</feature>
<dbReference type="SMART" id="SM00062">
    <property type="entry name" value="PBPb"/>
    <property type="match status" value="1"/>
</dbReference>
<dbReference type="CDD" id="cd01004">
    <property type="entry name" value="PBP2_MidA_like"/>
    <property type="match status" value="1"/>
</dbReference>
<sequence length="300" mass="32511">MKMKSIAVSALSYLCVTLASVSATAPAFAAEAPLAMNAELHAQLPEKIRQSKVINLVTDAHYPPCESFAEDNKTMVGFEPDLWDAMGQVLGVKVKPVSIDFAGLIPGVKSGRYDVAVECISDSLEREKQVTFVNYAYATNEVYTLATNTRVKADPLTLCGLNAGVQTGTDFEHAINEIYTPNCVKQGKPAVKTVTLPSADAVLLALYAGRVDFVLNDAAAAGEIKKKAPRPIRTVQMPLMPKYYLGMVVAHENDALSQALLKALNVLHENGTYDKIMARWELSDVRLAKPGINLMKTNPI</sequence>
<evidence type="ECO:0000259" key="4">
    <source>
        <dbReference type="SMART" id="SM00062"/>
    </source>
</evidence>
<comment type="similarity">
    <text evidence="1">Belongs to the bacterial solute-binding protein 3 family.</text>
</comment>
<evidence type="ECO:0000256" key="1">
    <source>
        <dbReference type="ARBA" id="ARBA00010333"/>
    </source>
</evidence>
<dbReference type="GeneID" id="93566411"/>
<dbReference type="STRING" id="1646377.BS640_08545"/>
<gene>
    <name evidence="5" type="ORF">BS640_08545</name>
</gene>
<dbReference type="Pfam" id="PF00497">
    <property type="entry name" value="SBP_bac_3"/>
    <property type="match status" value="1"/>
</dbReference>
<dbReference type="SUPFAM" id="SSF53850">
    <property type="entry name" value="Periplasmic binding protein-like II"/>
    <property type="match status" value="1"/>
</dbReference>
<keyword evidence="2 3" id="KW-0732">Signal</keyword>
<feature type="chain" id="PRO_5010857090" evidence="3">
    <location>
        <begin position="30"/>
        <end position="300"/>
    </location>
</feature>
<evidence type="ECO:0000256" key="2">
    <source>
        <dbReference type="ARBA" id="ARBA00022729"/>
    </source>
</evidence>
<protein>
    <submittedName>
        <fullName evidence="5">Polar amino acid ABC transporter substrate-binding protein</fullName>
    </submittedName>
</protein>
<reference evidence="5 6" key="1">
    <citation type="journal article" date="2017" name="Int. J. Syst. Evol. Microbiol.">
        <title>Rouxiella badensis sp. nov. and Rouxiella silvae sp. nov. isolated from peat bog soil in Germany and emendation of the genus description.</title>
        <authorList>
            <person name="Le Fleche-Mateos A."/>
            <person name="Kugler J.H."/>
            <person name="Hansen S.H."/>
            <person name="Syldatk C."/>
            <person name="Hausmann R."/>
            <person name="Lomprez F."/>
            <person name="Vandenbogaert M."/>
            <person name="Manuguerra J.C."/>
            <person name="Grimont P.A."/>
        </authorList>
    </citation>
    <scope>NUCLEOTIDE SEQUENCE [LARGE SCALE GENOMIC DNA]</scope>
    <source>
        <strain evidence="5 6">DSM 100043</strain>
    </source>
</reference>